<dbReference type="Proteomes" id="UP000217289">
    <property type="component" value="Chromosome"/>
</dbReference>
<keyword evidence="3" id="KW-1185">Reference proteome</keyword>
<name>A0A250IGD4_9BACT</name>
<evidence type="ECO:0000256" key="1">
    <source>
        <dbReference type="SAM" id="MobiDB-lite"/>
    </source>
</evidence>
<proteinExistence type="predicted"/>
<evidence type="ECO:0000313" key="3">
    <source>
        <dbReference type="Proteomes" id="UP000217289"/>
    </source>
</evidence>
<dbReference type="KEGG" id="mbd:MEBOL_003740"/>
<protein>
    <submittedName>
        <fullName evidence="2">Uncharacterized protein</fullName>
    </submittedName>
</protein>
<sequence>MLKCYNQKSNDSHCPVTGRVPRPKTCYESCDVVTGYHDEPHFAVLEPYFGYAEQICGCDTPRCEYQHCYDEYHYFFTPSSCYAAASAHAARVGASDYTLTNGPWPDDRDGRPFECSYILHGMPIVERVSDSRCSVRQCRPDEYEYDNVYGTCRHPSFGEAPAGSCGASAGPILSAPGRSVDQIKQESQTLQAWNSLNGIVLPLELKSTHCLTCEHLSNPQDKFQCLWTQLNRLNSLGLSAAARGALEGQLVHHLKLLFETRSDALSIQQRDQVTTLYMSKSTLTSQCGSAWTAPVTASCLVPGYVKETFAMCEKMRFEHVPTTVLPTIFDTCFSTTANYVADLALSSCSSADVDLYREAYLDVSMGILMKYVGRLSTPLGNSEAEDLARSDELHGKLKVIQTWYTPARAQVFPPSVPDDALTIRINELFKHFWNIVYIDAEIGQTITGGTTSEQDAQAEAIRLGILDRGLRAERQVLRATFASASNPAPPLTGDLVLYVMGDALEGVRRRLEDVTLLHDMSCRFMSCTSLRSKTRQLWGLLGSMHDPDALDAELSAISQMLSAERLDEKWVGVFTNIRDRHGIFQSAAKVALGLGNAPYDKDAWFTRSPDALPATATAFTSLLKTARARVAGYDTNALFVLSDAHRLEVGLDAQKQVNINTQVDVQVAAIRARRDAYKFDRKSLVEGLLSQLASQQDLTNISAQTDVLYAQTVNLSKDLDGLRGSQAIDDVRHGGFMKGFELLNAGVASEGRDVVKVERSLSISAAHATYNGLGGVSNLATVVVPSSGLPFKLDAQEGDIVNIQVSGEWSPTCALSQTTGFNGSKVKPVTENLTAAMTGPEGFTVTTAEGNYYAEGIQTVTANGKYENWTASAKVCAGLSFAKPIAVISELLGFSAKAEACGGFDMGDTWNKTDSNTNGEGSESRSTLTLSRGLRAKRTPFPNQPAGSLLLVRTSHQAAPSPSSIPASSILSVQVVRAPNTSVLVDNASDLYFVVNDLSDPSCGTVNPSALTLKVAHLQSEATAARNIFRAMASAEKMLRDDAEMYVAQGRLLPSQAMLLRNTAYNQVYAQCVLDCPAGQSCACSNLSTYSESLRNLFETWLAYDIVAIEREVELVNIERQMRSLNLELKALAKNYTLAQGKSRLLALEPIWALRNLDGSALRGELGKLNDIMTRLVEPVMKLRHHELKMSFVDADKAKLKALTDYNPLSSDLVDLSSKAADAAEMINTHLKNERDRGPTKTVSEIIVSIPRVDKGAFSEFSTVSSEMATAVWSQILAGKDPVITLNPAHIYQPGGGPLVLGCTQSAPIINTMAFYLVHNSSNSYLPFSLSTTFSPEMTFPTTADLYEYSFVRPDYLAPTVQMILGFPEDVLSSLHTYWQNSGTQVATGLSPFSSIHLDLRSFRSRYPNNPDGSLGSTNPLYQADELLIAFRVEPRQEAPGAKLPGVPGCSSN</sequence>
<accession>A0A250IGD4</accession>
<gene>
    <name evidence="2" type="ORF">MEBOL_003740</name>
</gene>
<feature type="compositionally biased region" description="Polar residues" evidence="1">
    <location>
        <begin position="910"/>
        <end position="930"/>
    </location>
</feature>
<feature type="region of interest" description="Disordered" evidence="1">
    <location>
        <begin position="908"/>
        <end position="942"/>
    </location>
</feature>
<organism evidence="2 3">
    <name type="scientific">Melittangium boletus DSM 14713</name>
    <dbReference type="NCBI Taxonomy" id="1294270"/>
    <lineage>
        <taxon>Bacteria</taxon>
        <taxon>Pseudomonadati</taxon>
        <taxon>Myxococcota</taxon>
        <taxon>Myxococcia</taxon>
        <taxon>Myxococcales</taxon>
        <taxon>Cystobacterineae</taxon>
        <taxon>Archangiaceae</taxon>
        <taxon>Melittangium</taxon>
    </lineage>
</organism>
<dbReference type="EMBL" id="CP022163">
    <property type="protein sequence ID" value="ATB30280.1"/>
    <property type="molecule type" value="Genomic_DNA"/>
</dbReference>
<evidence type="ECO:0000313" key="2">
    <source>
        <dbReference type="EMBL" id="ATB30280.1"/>
    </source>
</evidence>
<reference evidence="2 3" key="1">
    <citation type="submission" date="2017-06" db="EMBL/GenBank/DDBJ databases">
        <authorList>
            <person name="Kim H.J."/>
            <person name="Triplett B.A."/>
        </authorList>
    </citation>
    <scope>NUCLEOTIDE SEQUENCE [LARGE SCALE GENOMIC DNA]</scope>
    <source>
        <strain evidence="2 3">DSM 14713</strain>
    </source>
</reference>